<feature type="compositionally biased region" description="Basic and acidic residues" evidence="1">
    <location>
        <begin position="137"/>
        <end position="152"/>
    </location>
</feature>
<protein>
    <submittedName>
        <fullName evidence="2">Uncharacterized protein</fullName>
    </submittedName>
</protein>
<organism evidence="2 3">
    <name type="scientific">Dorcoceras hygrometricum</name>
    <dbReference type="NCBI Taxonomy" id="472368"/>
    <lineage>
        <taxon>Eukaryota</taxon>
        <taxon>Viridiplantae</taxon>
        <taxon>Streptophyta</taxon>
        <taxon>Embryophyta</taxon>
        <taxon>Tracheophyta</taxon>
        <taxon>Spermatophyta</taxon>
        <taxon>Magnoliopsida</taxon>
        <taxon>eudicotyledons</taxon>
        <taxon>Gunneridae</taxon>
        <taxon>Pentapetalae</taxon>
        <taxon>asterids</taxon>
        <taxon>lamiids</taxon>
        <taxon>Lamiales</taxon>
        <taxon>Gesneriaceae</taxon>
        <taxon>Didymocarpoideae</taxon>
        <taxon>Trichosporeae</taxon>
        <taxon>Loxocarpinae</taxon>
        <taxon>Dorcoceras</taxon>
    </lineage>
</organism>
<evidence type="ECO:0000313" key="3">
    <source>
        <dbReference type="Proteomes" id="UP000250235"/>
    </source>
</evidence>
<evidence type="ECO:0000313" key="2">
    <source>
        <dbReference type="EMBL" id="KZV50040.1"/>
    </source>
</evidence>
<dbReference type="AlphaFoldDB" id="A0A2Z7CSH2"/>
<dbReference type="Proteomes" id="UP000250235">
    <property type="component" value="Unassembled WGS sequence"/>
</dbReference>
<name>A0A2Z7CSH2_9LAMI</name>
<keyword evidence="3" id="KW-1185">Reference proteome</keyword>
<gene>
    <name evidence="2" type="ORF">F511_27815</name>
</gene>
<reference evidence="2 3" key="1">
    <citation type="journal article" date="2015" name="Proc. Natl. Acad. Sci. U.S.A.">
        <title>The resurrection genome of Boea hygrometrica: A blueprint for survival of dehydration.</title>
        <authorList>
            <person name="Xiao L."/>
            <person name="Yang G."/>
            <person name="Zhang L."/>
            <person name="Yang X."/>
            <person name="Zhao S."/>
            <person name="Ji Z."/>
            <person name="Zhou Q."/>
            <person name="Hu M."/>
            <person name="Wang Y."/>
            <person name="Chen M."/>
            <person name="Xu Y."/>
            <person name="Jin H."/>
            <person name="Xiao X."/>
            <person name="Hu G."/>
            <person name="Bao F."/>
            <person name="Hu Y."/>
            <person name="Wan P."/>
            <person name="Li L."/>
            <person name="Deng X."/>
            <person name="Kuang T."/>
            <person name="Xiang C."/>
            <person name="Zhu J.K."/>
            <person name="Oliver M.J."/>
            <person name="He Y."/>
        </authorList>
    </citation>
    <scope>NUCLEOTIDE SEQUENCE [LARGE SCALE GENOMIC DNA]</scope>
    <source>
        <strain evidence="3">cv. XS01</strain>
    </source>
</reference>
<evidence type="ECO:0000256" key="1">
    <source>
        <dbReference type="SAM" id="MobiDB-lite"/>
    </source>
</evidence>
<accession>A0A2Z7CSH2</accession>
<proteinExistence type="predicted"/>
<sequence length="174" mass="18930">MVQVRQLENEQKVKIESAAGWPEQDLEDKIHRSAAGETPDGGGGRHCTACGSRPQRRAIRGAQPRACCPIHRATSAHDQWATAGHQVAIARPTHDLILAIMRPARHCAHGGADTCGGAGQPCAWLRPVSQETGTSKARSDYPRQYDWNKSDHGGGGTWRWRGGQRRRTVVSEAA</sequence>
<feature type="region of interest" description="Disordered" evidence="1">
    <location>
        <begin position="131"/>
        <end position="174"/>
    </location>
</feature>
<dbReference type="EMBL" id="KQ992568">
    <property type="protein sequence ID" value="KZV50040.1"/>
    <property type="molecule type" value="Genomic_DNA"/>
</dbReference>